<accession>A0A9P4N434</accession>
<dbReference type="InterPro" id="IPR011992">
    <property type="entry name" value="EF-hand-dom_pair"/>
</dbReference>
<dbReference type="PROSITE" id="PS50086">
    <property type="entry name" value="TBC_RABGAP"/>
    <property type="match status" value="1"/>
</dbReference>
<dbReference type="SUPFAM" id="SSF56801">
    <property type="entry name" value="Acetyl-CoA synthetase-like"/>
    <property type="match status" value="1"/>
</dbReference>
<dbReference type="PROSITE" id="PS00455">
    <property type="entry name" value="AMP_BINDING"/>
    <property type="match status" value="1"/>
</dbReference>
<dbReference type="FunFam" id="1.10.472.80:FF:000021">
    <property type="entry name" value="GTPase activating protein (Gyp2)"/>
    <property type="match status" value="1"/>
</dbReference>
<feature type="region of interest" description="Disordered" evidence="1">
    <location>
        <begin position="1028"/>
        <end position="1098"/>
    </location>
</feature>
<dbReference type="InterPro" id="IPR035969">
    <property type="entry name" value="Rab-GAP_TBC_sf"/>
</dbReference>
<dbReference type="EMBL" id="ML986611">
    <property type="protein sequence ID" value="KAF2265122.1"/>
    <property type="molecule type" value="Genomic_DNA"/>
</dbReference>
<evidence type="ECO:0000259" key="2">
    <source>
        <dbReference type="PROSITE" id="PS50086"/>
    </source>
</evidence>
<dbReference type="OrthoDB" id="17687at2759"/>
<dbReference type="CDD" id="cd05917">
    <property type="entry name" value="FACL_like_2"/>
    <property type="match status" value="1"/>
</dbReference>
<evidence type="ECO:0000256" key="1">
    <source>
        <dbReference type="SAM" id="MobiDB-lite"/>
    </source>
</evidence>
<dbReference type="SUPFAM" id="SSF47923">
    <property type="entry name" value="Ypt/Rab-GAP domain of gyp1p"/>
    <property type="match status" value="2"/>
</dbReference>
<dbReference type="Gene3D" id="3.30.300.30">
    <property type="match status" value="1"/>
</dbReference>
<feature type="compositionally biased region" description="Basic and acidic residues" evidence="1">
    <location>
        <begin position="1028"/>
        <end position="1044"/>
    </location>
</feature>
<protein>
    <submittedName>
        <fullName evidence="3">Acetyl-CoA synthetase-like protein</fullName>
    </submittedName>
</protein>
<dbReference type="Gene3D" id="1.10.8.270">
    <property type="entry name" value="putative rabgap domain of human tbc1 domain family member 14 like domains"/>
    <property type="match status" value="1"/>
</dbReference>
<dbReference type="GO" id="GO:0031956">
    <property type="term" value="F:medium-chain fatty acid-CoA ligase activity"/>
    <property type="evidence" value="ECO:0007669"/>
    <property type="project" value="TreeGrafter"/>
</dbReference>
<dbReference type="Pfam" id="PF13193">
    <property type="entry name" value="AMP-binding_C"/>
    <property type="match status" value="1"/>
</dbReference>
<dbReference type="GO" id="GO:0006631">
    <property type="term" value="P:fatty acid metabolic process"/>
    <property type="evidence" value="ECO:0007669"/>
    <property type="project" value="TreeGrafter"/>
</dbReference>
<dbReference type="PANTHER" id="PTHR43201:SF30">
    <property type="entry name" value="AMP-DEPENDENT SYNTHETASE_LIGASE DOMAIN-CONTAINING PROTEIN"/>
    <property type="match status" value="1"/>
</dbReference>
<proteinExistence type="predicted"/>
<sequence length="1709" mass="188429">MFNLTNLVQKAQQFIEPALPIAGPPTPDRRPSKATLFRHQFRLPDSQSPLQEITAELTLSPHHSTRGTPGDGTSSEKERGQGNHYVGKLHLSEKFLCFSTQASSFINSASLSSSSSFTGQTHGAGPAGNGFTLPLCAIRRVERLHSQSYMFALAITTWNGSPDPKSKNAAPSGQKLTIQLAGSRQQCERFCDGLKKGLREGVKDVENLRSVVAETYSDYLLTVDADDKKAGAGEGTREREHPDTGLGMVFRYPGNARKLRDATKIRLWREYLRENGRSATLIRQPTFHKLIRVGLPNRLRGEIWELTSGSFFLRLQNPNEYTETLAKYSGRESLAIDEIEKDLNRSLPEYPGFQSEEGIGRLRRVLTAYSWTNESVGYCQAMNIVVAALLIYMSESQAFFLLSVLCDRLLPGYYSTTMYGTLLDQRVFESLVEKTMPILWDHLTKSDVQLSVVSLPWFLSLYINSMPLIFAFRVLDVFFLEGPKVLFQIGLAILRINGEELLDATDDGTFISVLKSYFARLDESAHPKSENPKLRAVTRFQELMVVAFKEFAGITQNTISEQRSKHKDAVLANIESFTKRTSIRNLGPESKKLSLNDLGYLYDRFYAVLYERQERAELIQQEADRKAKAGRSRATEIVTGFSGNNVERGRVALGPSPTQMDYDAFREFLAGIAKWAITDSPSSPPERSGSQSPHSYFGNSTRSRLPISPWGSGPEPADHEFMRRLFRCWDTDMADSLSLQNVVTGFAHVKGTKDIMSNISYFFELYDDDGDGRVDREGILRISEALLFLSRRGVNDSTSPSPSTTDAHSGGSPERINRDEQFLSSVSAFIRRCFEYADPDHPANQASQAVDKAKAGLDNFAIGADEDDDLIDFKSEPNSPVAEHKHSKHPLSPVTTNVDPLTDADLPRRTEKAKAANLALDPNKPLHITLPTFRMVILADEMLEQFFEVGFSSSFRLADATMPSATSSSNLTTFSNAGKQVAAMTSGMGGVVGGAGAGIVPPGKGLRGMLDNIVSDGMRVAAEVRRRMDEAQKEMDREARHGRDDEDEEEEPSGAKDADLLEGAETADVDTTKGTAPDLLAPPDGTGEIKPARNRSASDARKMLRTLRLCSPPSLARPHSLGRSFLTHAFSAGPTEPPLLEQTVPGHFAGVVRQYGDRDAVISHHQRTRLTYDALDRDSNALARGLVGLGVKKGDRVAVSLGNNIEYATTTYALFKLGAILVPLNPAFNAPQVVSALNHLTASHLIIGAETNLPRKEPRCNIPLLINIVPNLAGSQLESEIVPSLKKIIAVDNSSGRSDIDSHKSITRYNDVLEDGGQGVALPDQNLDPDDIVNIQFTSGTTSMPKAACLSHRSILNNGNNIGDRMLLTSKDVVCCPPPLFHCFGCILGYMATATHGSSIVFPAEAFNPLATLESVREYKCTALYGVPTMFVAELELLANGIVPYKGFEYLRTGIAAGSSIPSELMRKLHKVLNLTELTICYGMTETSPVSAMTTTDDPIEKRIDSVGRLLPHVKAKVVHPADWSRILDVGERGELAVSGYLVMKGYWDDEEKTRQVLVPDEDGVLWMHTGDEASMDEEGYVKITGRIKDLIIKGGENIHPLEVENCLFAHPAVSEISVVGLPDERYGEVVAAFVVIHEGDKGRVSKEEIRAWVKSKLSHHLDTVVDMFVVPKYVFWVDNFPKTASGKIQKYRLKEMGIELLREGKRLD</sequence>
<feature type="domain" description="Rab-GAP TBC" evidence="2">
    <location>
        <begin position="294"/>
        <end position="482"/>
    </location>
</feature>
<name>A0A9P4N434_9PLEO</name>
<dbReference type="Gene3D" id="3.40.50.12780">
    <property type="entry name" value="N-terminal domain of ligase-like"/>
    <property type="match status" value="1"/>
</dbReference>
<dbReference type="InterPro" id="IPR025110">
    <property type="entry name" value="AMP-bd_C"/>
</dbReference>
<dbReference type="PANTHER" id="PTHR43201">
    <property type="entry name" value="ACYL-COA SYNTHETASE"/>
    <property type="match status" value="1"/>
</dbReference>
<keyword evidence="4" id="KW-1185">Reference proteome</keyword>
<dbReference type="Pfam" id="PF00501">
    <property type="entry name" value="AMP-binding"/>
    <property type="match status" value="1"/>
</dbReference>
<evidence type="ECO:0000313" key="4">
    <source>
        <dbReference type="Proteomes" id="UP000800093"/>
    </source>
</evidence>
<dbReference type="SUPFAM" id="SSF47473">
    <property type="entry name" value="EF-hand"/>
    <property type="match status" value="1"/>
</dbReference>
<feature type="region of interest" description="Disordered" evidence="1">
    <location>
        <begin position="679"/>
        <end position="714"/>
    </location>
</feature>
<dbReference type="InterPro" id="IPR042099">
    <property type="entry name" value="ANL_N_sf"/>
</dbReference>
<gene>
    <name evidence="3" type="ORF">CC78DRAFT_567880</name>
</gene>
<dbReference type="InterPro" id="IPR045851">
    <property type="entry name" value="AMP-bd_C_sf"/>
</dbReference>
<dbReference type="Proteomes" id="UP000800093">
    <property type="component" value="Unassembled WGS sequence"/>
</dbReference>
<feature type="region of interest" description="Disordered" evidence="1">
    <location>
        <begin position="793"/>
        <end position="816"/>
    </location>
</feature>
<dbReference type="SMART" id="SM00164">
    <property type="entry name" value="TBC"/>
    <property type="match status" value="1"/>
</dbReference>
<feature type="compositionally biased region" description="Polar residues" evidence="1">
    <location>
        <begin position="688"/>
        <end position="703"/>
    </location>
</feature>
<evidence type="ECO:0000313" key="3">
    <source>
        <dbReference type="EMBL" id="KAF2265122.1"/>
    </source>
</evidence>
<dbReference type="InterPro" id="IPR020845">
    <property type="entry name" value="AMP-binding_CS"/>
</dbReference>
<dbReference type="InterPro" id="IPR000195">
    <property type="entry name" value="Rab-GAP-TBC_dom"/>
</dbReference>
<dbReference type="Pfam" id="PF00566">
    <property type="entry name" value="RabGAP-TBC"/>
    <property type="match status" value="1"/>
</dbReference>
<dbReference type="FunFam" id="1.10.8.270:FF:000015">
    <property type="entry name" value="GTPase activating protein (Gyp2)"/>
    <property type="match status" value="1"/>
</dbReference>
<feature type="region of interest" description="Disordered" evidence="1">
    <location>
        <begin position="868"/>
        <end position="904"/>
    </location>
</feature>
<feature type="region of interest" description="Disordered" evidence="1">
    <location>
        <begin position="57"/>
        <end position="81"/>
    </location>
</feature>
<dbReference type="Gene3D" id="1.10.238.10">
    <property type="entry name" value="EF-hand"/>
    <property type="match status" value="1"/>
</dbReference>
<organism evidence="3 4">
    <name type="scientific">Lojkania enalia</name>
    <dbReference type="NCBI Taxonomy" id="147567"/>
    <lineage>
        <taxon>Eukaryota</taxon>
        <taxon>Fungi</taxon>
        <taxon>Dikarya</taxon>
        <taxon>Ascomycota</taxon>
        <taxon>Pezizomycotina</taxon>
        <taxon>Dothideomycetes</taxon>
        <taxon>Pleosporomycetidae</taxon>
        <taxon>Pleosporales</taxon>
        <taxon>Pleosporales incertae sedis</taxon>
        <taxon>Lojkania</taxon>
    </lineage>
</organism>
<dbReference type="InterPro" id="IPR000873">
    <property type="entry name" value="AMP-dep_synth/lig_dom"/>
</dbReference>
<comment type="caution">
    <text evidence="3">The sequence shown here is derived from an EMBL/GenBank/DDBJ whole genome shotgun (WGS) entry which is preliminary data.</text>
</comment>
<dbReference type="Gene3D" id="1.10.472.80">
    <property type="entry name" value="Ypt/Rab-GAP domain of gyp1p, domain 3"/>
    <property type="match status" value="1"/>
</dbReference>
<reference evidence="4" key="1">
    <citation type="journal article" date="2020" name="Stud. Mycol.">
        <title>101 Dothideomycetes genomes: A test case for predicting lifestyles and emergence of pathogens.</title>
        <authorList>
            <person name="Haridas S."/>
            <person name="Albert R."/>
            <person name="Binder M."/>
            <person name="Bloem J."/>
            <person name="LaButti K."/>
            <person name="Salamov A."/>
            <person name="Andreopoulos B."/>
            <person name="Baker S."/>
            <person name="Barry K."/>
            <person name="Bills G."/>
            <person name="Bluhm B."/>
            <person name="Cannon C."/>
            <person name="Castanera R."/>
            <person name="Culley D."/>
            <person name="Daum C."/>
            <person name="Ezra D."/>
            <person name="Gonzalez J."/>
            <person name="Henrissat B."/>
            <person name="Kuo A."/>
            <person name="Liang C."/>
            <person name="Lipzen A."/>
            <person name="Lutzoni F."/>
            <person name="Magnuson J."/>
            <person name="Mondo S."/>
            <person name="Nolan M."/>
            <person name="Ohm R."/>
            <person name="Pangilinan J."/>
            <person name="Park H.-J."/>
            <person name="Ramirez L."/>
            <person name="Alfaro M."/>
            <person name="Sun H."/>
            <person name="Tritt A."/>
            <person name="Yoshinaga Y."/>
            <person name="Zwiers L.-H."/>
            <person name="Turgeon B."/>
            <person name="Goodwin S."/>
            <person name="Spatafora J."/>
            <person name="Crous P."/>
            <person name="Grigoriev I."/>
        </authorList>
    </citation>
    <scope>NUCLEOTIDE SEQUENCE [LARGE SCALE GENOMIC DNA]</scope>
    <source>
        <strain evidence="4">CBS 304.66</strain>
    </source>
</reference>